<feature type="region of interest" description="Disordered" evidence="1">
    <location>
        <begin position="257"/>
        <end position="320"/>
    </location>
</feature>
<feature type="compositionally biased region" description="Basic and acidic residues" evidence="1">
    <location>
        <begin position="284"/>
        <end position="293"/>
    </location>
</feature>
<dbReference type="Proteomes" id="UP000035929">
    <property type="component" value="Unassembled WGS sequence"/>
</dbReference>
<protein>
    <submittedName>
        <fullName evidence="2">Uncharacterized protein</fullName>
    </submittedName>
</protein>
<evidence type="ECO:0000313" key="3">
    <source>
        <dbReference type="Proteomes" id="UP000035929"/>
    </source>
</evidence>
<evidence type="ECO:0000313" key="2">
    <source>
        <dbReference type="EMBL" id="KMO41072.1"/>
    </source>
</evidence>
<name>A0A0J6T5J5_9HYPH</name>
<dbReference type="PATRIC" id="fig|270351.6.peg.421"/>
<sequence>MTRHYTLSFHESGGPLDRTVLKMAITDAAGEHTFNRGPHDPTHHADRRRLVAELSQCKGFVVVVPFSDADDPDFIAQLDRLLKAFDTNDASPPAGPAAAPRPVVIALTRYDALFTEFGCEAFRIAVDPRVVTAVINRVVEKRGHGASFERTIAKYDVSEGGRYKIVFVPTSSFGFLPDFGCVNLDPDVSPEEVAGQVLSGNSPSSFKVPLPAYRKQRHFPFLNADPFVYAATGLANPYFVSIARAKRQASYDPLDRTAWLRPDPFEPKEQGPTGPGTTSPQDEPATRKAKPEPPPEPPQPDAGPKKASKNDSGGWFKKARDLLNRVDIDL</sequence>
<evidence type="ECO:0000256" key="1">
    <source>
        <dbReference type="SAM" id="MobiDB-lite"/>
    </source>
</evidence>
<organism evidence="2 3">
    <name type="scientific">Methylobacterium aquaticum</name>
    <dbReference type="NCBI Taxonomy" id="270351"/>
    <lineage>
        <taxon>Bacteria</taxon>
        <taxon>Pseudomonadati</taxon>
        <taxon>Pseudomonadota</taxon>
        <taxon>Alphaproteobacteria</taxon>
        <taxon>Hyphomicrobiales</taxon>
        <taxon>Methylobacteriaceae</taxon>
        <taxon>Methylobacterium</taxon>
    </lineage>
</organism>
<reference evidence="2 3" key="1">
    <citation type="submission" date="2015-03" db="EMBL/GenBank/DDBJ databases">
        <title>Genome sequencing of Methylobacterium aquaticum DSM16371 type strain.</title>
        <authorList>
            <person name="Chaudhry V."/>
            <person name="Patil P.B."/>
        </authorList>
    </citation>
    <scope>NUCLEOTIDE SEQUENCE [LARGE SCALE GENOMIC DNA]</scope>
    <source>
        <strain evidence="2 3">DSM 16371</strain>
    </source>
</reference>
<accession>A0A0J6T5J5</accession>
<dbReference type="AlphaFoldDB" id="A0A0J6T5J5"/>
<dbReference type="EMBL" id="LABX01000011">
    <property type="protein sequence ID" value="KMO41072.1"/>
    <property type="molecule type" value="Genomic_DNA"/>
</dbReference>
<comment type="caution">
    <text evidence="2">The sequence shown here is derived from an EMBL/GenBank/DDBJ whole genome shotgun (WGS) entry which is preliminary data.</text>
</comment>
<proteinExistence type="predicted"/>
<gene>
    <name evidence="2" type="ORF">VP06_01430</name>
</gene>